<organism evidence="3 4">
    <name type="scientific">Nannocystis pusilla</name>
    <dbReference type="NCBI Taxonomy" id="889268"/>
    <lineage>
        <taxon>Bacteria</taxon>
        <taxon>Pseudomonadati</taxon>
        <taxon>Myxococcota</taxon>
        <taxon>Polyangia</taxon>
        <taxon>Nannocystales</taxon>
        <taxon>Nannocystaceae</taxon>
        <taxon>Nannocystis</taxon>
    </lineage>
</organism>
<name>A0A9X3IYC6_9BACT</name>
<evidence type="ECO:0000259" key="2">
    <source>
        <dbReference type="Pfam" id="PF12773"/>
    </source>
</evidence>
<dbReference type="InterPro" id="IPR025874">
    <property type="entry name" value="DZR"/>
</dbReference>
<feature type="compositionally biased region" description="Basic residues" evidence="1">
    <location>
        <begin position="187"/>
        <end position="201"/>
    </location>
</feature>
<dbReference type="Proteomes" id="UP001150924">
    <property type="component" value="Unassembled WGS sequence"/>
</dbReference>
<dbReference type="AlphaFoldDB" id="A0A9X3IYC6"/>
<gene>
    <name evidence="3" type="ORF">OV079_18160</name>
</gene>
<reference evidence="3" key="1">
    <citation type="submission" date="2022-11" db="EMBL/GenBank/DDBJ databases">
        <title>Minimal conservation of predation-associated metabolite biosynthetic gene clusters underscores biosynthetic potential of Myxococcota including descriptions for ten novel species: Archangium lansinium sp. nov., Myxococcus landrumus sp. nov., Nannocystis bai.</title>
        <authorList>
            <person name="Ahearne A."/>
            <person name="Stevens C."/>
            <person name="Phillips K."/>
        </authorList>
    </citation>
    <scope>NUCLEOTIDE SEQUENCE</scope>
    <source>
        <strain evidence="3">Na p29</strain>
    </source>
</reference>
<proteinExistence type="predicted"/>
<dbReference type="EMBL" id="JAPNKE010000002">
    <property type="protein sequence ID" value="MCY1007439.1"/>
    <property type="molecule type" value="Genomic_DNA"/>
</dbReference>
<evidence type="ECO:0000313" key="4">
    <source>
        <dbReference type="Proteomes" id="UP001150924"/>
    </source>
</evidence>
<protein>
    <submittedName>
        <fullName evidence="3">Zinc ribbon domain-containing protein</fullName>
    </submittedName>
</protein>
<dbReference type="RefSeq" id="WP_267770060.1">
    <property type="nucleotide sequence ID" value="NZ_JAPNKE010000002.1"/>
</dbReference>
<keyword evidence="4" id="KW-1185">Reference proteome</keyword>
<dbReference type="Pfam" id="PF12773">
    <property type="entry name" value="DZR"/>
    <property type="match status" value="1"/>
</dbReference>
<feature type="domain" description="DZANK-type" evidence="2">
    <location>
        <begin position="7"/>
        <end position="58"/>
    </location>
</feature>
<evidence type="ECO:0000256" key="1">
    <source>
        <dbReference type="SAM" id="MobiDB-lite"/>
    </source>
</evidence>
<feature type="region of interest" description="Disordered" evidence="1">
    <location>
        <begin position="68"/>
        <end position="201"/>
    </location>
</feature>
<comment type="caution">
    <text evidence="3">The sequence shown here is derived from an EMBL/GenBank/DDBJ whole genome shotgun (WGS) entry which is preliminary data.</text>
</comment>
<sequence length="201" mass="21063">MTEWIPCPACGTEHAPEAVACEICGYRLSPPAPVSALPKCARCGQPLGDGFEFCQICGLRVHSRRPRPSTQSIKLIPRRLAEGTGEVEPARSPVPDPPPRSSAVEPAPAQVADAGGIVPASPAPQVVQPVPNASPAAVEAGADGSADGATAEAGQGSWGQARVVPRAAVDDGVPVARRRPAPVTRRAWARRRRRASRRRCR</sequence>
<accession>A0A9X3IYC6</accession>
<feature type="compositionally biased region" description="Low complexity" evidence="1">
    <location>
        <begin position="118"/>
        <end position="154"/>
    </location>
</feature>
<evidence type="ECO:0000313" key="3">
    <source>
        <dbReference type="EMBL" id="MCY1007439.1"/>
    </source>
</evidence>